<dbReference type="PANTHER" id="PTHR23024">
    <property type="entry name" value="ARYLACETAMIDE DEACETYLASE"/>
    <property type="match status" value="1"/>
</dbReference>
<dbReference type="InterPro" id="IPR013094">
    <property type="entry name" value="AB_hydrolase_3"/>
</dbReference>
<keyword evidence="4" id="KW-1185">Reference proteome</keyword>
<comment type="caution">
    <text evidence="3">The sequence shown here is derived from an EMBL/GenBank/DDBJ whole genome shotgun (WGS) entry which is preliminary data.</text>
</comment>
<dbReference type="SUPFAM" id="SSF53474">
    <property type="entry name" value="alpha/beta-Hydrolases"/>
    <property type="match status" value="1"/>
</dbReference>
<proteinExistence type="predicted"/>
<sequence>MHRPPLDSFQTDSSRSGPGRHGSRGAPKRSSSTLPSSASTATAASTAWSAPPPCRPASTPPPASRPGTSPSTPAPAYQPFLGILAARAGPLFFHVSVNYRLAPEHPLPAGYTDSLRALEWAVAGGDPWLSQHGDLARVFLAGESAGRNIAHNVLMMAAAGTDEMAAAVAAIEGAALLHAGFSGREPVAGEPPEWVETMGWRRRRSRERRCSTRGSAGGSPWPGSRRSGWRRW</sequence>
<evidence type="ECO:0000313" key="4">
    <source>
        <dbReference type="Proteomes" id="UP000823388"/>
    </source>
</evidence>
<evidence type="ECO:0000256" key="1">
    <source>
        <dbReference type="SAM" id="MobiDB-lite"/>
    </source>
</evidence>
<dbReference type="Pfam" id="PF07859">
    <property type="entry name" value="Abhydrolase_3"/>
    <property type="match status" value="1"/>
</dbReference>
<dbReference type="Gene3D" id="3.40.50.1820">
    <property type="entry name" value="alpha/beta hydrolase"/>
    <property type="match status" value="1"/>
</dbReference>
<feature type="compositionally biased region" description="Low complexity" evidence="1">
    <location>
        <begin position="30"/>
        <end position="49"/>
    </location>
</feature>
<feature type="compositionally biased region" description="Low complexity" evidence="1">
    <location>
        <begin position="65"/>
        <end position="74"/>
    </location>
</feature>
<feature type="domain" description="Alpha/beta hydrolase fold-3" evidence="2">
    <location>
        <begin position="78"/>
        <end position="180"/>
    </location>
</feature>
<dbReference type="Proteomes" id="UP000823388">
    <property type="component" value="Chromosome 4K"/>
</dbReference>
<protein>
    <recommendedName>
        <fullName evidence="2">Alpha/beta hydrolase fold-3 domain-containing protein</fullName>
    </recommendedName>
</protein>
<reference evidence="3" key="1">
    <citation type="submission" date="2020-05" db="EMBL/GenBank/DDBJ databases">
        <title>WGS assembly of Panicum virgatum.</title>
        <authorList>
            <person name="Lovell J.T."/>
            <person name="Jenkins J."/>
            <person name="Shu S."/>
            <person name="Juenger T.E."/>
            <person name="Schmutz J."/>
        </authorList>
    </citation>
    <scope>NUCLEOTIDE SEQUENCE</scope>
    <source>
        <strain evidence="3">AP13</strain>
    </source>
</reference>
<dbReference type="AlphaFoldDB" id="A0A8T0THA4"/>
<dbReference type="InterPro" id="IPR029058">
    <property type="entry name" value="AB_hydrolase_fold"/>
</dbReference>
<accession>A0A8T0THA4</accession>
<feature type="compositionally biased region" description="Pro residues" evidence="1">
    <location>
        <begin position="50"/>
        <end position="64"/>
    </location>
</feature>
<organism evidence="3 4">
    <name type="scientific">Panicum virgatum</name>
    <name type="common">Blackwell switchgrass</name>
    <dbReference type="NCBI Taxonomy" id="38727"/>
    <lineage>
        <taxon>Eukaryota</taxon>
        <taxon>Viridiplantae</taxon>
        <taxon>Streptophyta</taxon>
        <taxon>Embryophyta</taxon>
        <taxon>Tracheophyta</taxon>
        <taxon>Spermatophyta</taxon>
        <taxon>Magnoliopsida</taxon>
        <taxon>Liliopsida</taxon>
        <taxon>Poales</taxon>
        <taxon>Poaceae</taxon>
        <taxon>PACMAD clade</taxon>
        <taxon>Panicoideae</taxon>
        <taxon>Panicodae</taxon>
        <taxon>Paniceae</taxon>
        <taxon>Panicinae</taxon>
        <taxon>Panicum</taxon>
        <taxon>Panicum sect. Hiantes</taxon>
    </lineage>
</organism>
<name>A0A8T0THA4_PANVG</name>
<feature type="compositionally biased region" description="Low complexity" evidence="1">
    <location>
        <begin position="212"/>
        <end position="226"/>
    </location>
</feature>
<evidence type="ECO:0000259" key="2">
    <source>
        <dbReference type="Pfam" id="PF07859"/>
    </source>
</evidence>
<evidence type="ECO:0000313" key="3">
    <source>
        <dbReference type="EMBL" id="KAG2611212.1"/>
    </source>
</evidence>
<gene>
    <name evidence="3" type="ORF">PVAP13_4KG141310</name>
</gene>
<dbReference type="GO" id="GO:0016787">
    <property type="term" value="F:hydrolase activity"/>
    <property type="evidence" value="ECO:0007669"/>
    <property type="project" value="InterPro"/>
</dbReference>
<feature type="region of interest" description="Disordered" evidence="1">
    <location>
        <begin position="201"/>
        <end position="232"/>
    </location>
</feature>
<feature type="region of interest" description="Disordered" evidence="1">
    <location>
        <begin position="1"/>
        <end position="74"/>
    </location>
</feature>
<dbReference type="EMBL" id="CM029043">
    <property type="protein sequence ID" value="KAG2611212.1"/>
    <property type="molecule type" value="Genomic_DNA"/>
</dbReference>
<dbReference type="InterPro" id="IPR050466">
    <property type="entry name" value="Carboxylest/Gibb_receptor"/>
</dbReference>
<dbReference type="PANTHER" id="PTHR23024:SF445">
    <property type="entry name" value="ALPHA_BETA HYDROLASE FOLD-3 DOMAIN-CONTAINING PROTEIN"/>
    <property type="match status" value="1"/>
</dbReference>